<evidence type="ECO:0000313" key="2">
    <source>
        <dbReference type="WBParaSite" id="ACRNAN_scaffold3516.g10952.t1"/>
    </source>
</evidence>
<accession>A0A914DS54</accession>
<dbReference type="PANTHER" id="PTHR46068">
    <property type="entry name" value="PROTEIN CBG27172"/>
    <property type="match status" value="1"/>
</dbReference>
<dbReference type="AlphaFoldDB" id="A0A914DS54"/>
<organism evidence="1 2">
    <name type="scientific">Acrobeloides nanus</name>
    <dbReference type="NCBI Taxonomy" id="290746"/>
    <lineage>
        <taxon>Eukaryota</taxon>
        <taxon>Metazoa</taxon>
        <taxon>Ecdysozoa</taxon>
        <taxon>Nematoda</taxon>
        <taxon>Chromadorea</taxon>
        <taxon>Rhabditida</taxon>
        <taxon>Tylenchina</taxon>
        <taxon>Cephalobomorpha</taxon>
        <taxon>Cephaloboidea</taxon>
        <taxon>Cephalobidae</taxon>
        <taxon>Acrobeloides</taxon>
    </lineage>
</organism>
<reference evidence="2" key="1">
    <citation type="submission" date="2022-11" db="UniProtKB">
        <authorList>
            <consortium name="WormBaseParasite"/>
        </authorList>
    </citation>
    <scope>IDENTIFICATION</scope>
</reference>
<dbReference type="WBParaSite" id="ACRNAN_scaffold3516.g10952.t1">
    <property type="protein sequence ID" value="ACRNAN_scaffold3516.g10952.t1"/>
    <property type="gene ID" value="ACRNAN_scaffold3516.g10952"/>
</dbReference>
<evidence type="ECO:0000313" key="1">
    <source>
        <dbReference type="Proteomes" id="UP000887540"/>
    </source>
</evidence>
<dbReference type="Proteomes" id="UP000887540">
    <property type="component" value="Unplaced"/>
</dbReference>
<proteinExistence type="predicted"/>
<keyword evidence="1" id="KW-1185">Reference proteome</keyword>
<dbReference type="Gene3D" id="3.30.420.10">
    <property type="entry name" value="Ribonuclease H-like superfamily/Ribonuclease H"/>
    <property type="match status" value="1"/>
</dbReference>
<dbReference type="InterPro" id="IPR036397">
    <property type="entry name" value="RNaseH_sf"/>
</dbReference>
<sequence length="101" mass="11664">MDFEQDKSDLLEFMQTIFINQDFISKDEYLSSSPDLNPMDYSVWAILESKANAKAHKNLESLKKALQKAWKKPNNETLRAIVDDFPKKLQACKDAQGGYFE</sequence>
<dbReference type="PANTHER" id="PTHR46068:SF1">
    <property type="entry name" value="TRANSPOSASE IS30-LIKE HTH DOMAIN-CONTAINING PROTEIN"/>
    <property type="match status" value="1"/>
</dbReference>
<name>A0A914DS54_9BILA</name>
<protein>
    <submittedName>
        <fullName evidence="2">Uncharacterized protein</fullName>
    </submittedName>
</protein>
<dbReference type="GO" id="GO:0003676">
    <property type="term" value="F:nucleic acid binding"/>
    <property type="evidence" value="ECO:0007669"/>
    <property type="project" value="InterPro"/>
</dbReference>